<reference evidence="12" key="1">
    <citation type="submission" date="2017-01" db="EMBL/GenBank/DDBJ databases">
        <authorList>
            <person name="Varghese N."/>
            <person name="Submissions S."/>
        </authorList>
    </citation>
    <scope>NUCLEOTIDE SEQUENCE [LARGE SCALE GENOMIC DNA]</scope>
    <source>
        <strain evidence="12">DSM 46698</strain>
    </source>
</reference>
<dbReference type="Gene3D" id="1.10.287.1260">
    <property type="match status" value="1"/>
</dbReference>
<dbReference type="SUPFAM" id="SSF82689">
    <property type="entry name" value="Mechanosensitive channel protein MscS (YggB), C-terminal domain"/>
    <property type="match status" value="1"/>
</dbReference>
<keyword evidence="4 7" id="KW-0812">Transmembrane</keyword>
<dbReference type="InterPro" id="IPR023408">
    <property type="entry name" value="MscS_beta-dom_sf"/>
</dbReference>
<protein>
    <submittedName>
        <fullName evidence="11">Mechanosensitive ion channel</fullName>
    </submittedName>
</protein>
<dbReference type="EMBL" id="FTOP01000021">
    <property type="protein sequence ID" value="SIT14586.1"/>
    <property type="molecule type" value="Genomic_DNA"/>
</dbReference>
<evidence type="ECO:0000313" key="12">
    <source>
        <dbReference type="Proteomes" id="UP000186026"/>
    </source>
</evidence>
<keyword evidence="5 7" id="KW-1133">Transmembrane helix</keyword>
<evidence type="ECO:0000256" key="5">
    <source>
        <dbReference type="ARBA" id="ARBA00022989"/>
    </source>
</evidence>
<evidence type="ECO:0000259" key="8">
    <source>
        <dbReference type="Pfam" id="PF00924"/>
    </source>
</evidence>
<dbReference type="InterPro" id="IPR010920">
    <property type="entry name" value="LSM_dom_sf"/>
</dbReference>
<dbReference type="AlphaFoldDB" id="A0A1N7PVG7"/>
<feature type="domain" description="Mechanosensitive ion channel transmembrane helices 2/3" evidence="10">
    <location>
        <begin position="92"/>
        <end position="133"/>
    </location>
</feature>
<keyword evidence="3" id="KW-1003">Cell membrane</keyword>
<name>A0A1N7PVG7_9BACT</name>
<evidence type="ECO:0000256" key="6">
    <source>
        <dbReference type="ARBA" id="ARBA00023136"/>
    </source>
</evidence>
<dbReference type="Proteomes" id="UP000186026">
    <property type="component" value="Unassembled WGS sequence"/>
</dbReference>
<accession>A0A1N7PVG7</accession>
<dbReference type="PANTHER" id="PTHR30347:SF1">
    <property type="entry name" value="MECHANOSENSITIVE CHANNEL MSCK"/>
    <property type="match status" value="1"/>
</dbReference>
<feature type="domain" description="Mechanosensitive ion channel MscS C-terminal" evidence="9">
    <location>
        <begin position="209"/>
        <end position="292"/>
    </location>
</feature>
<evidence type="ECO:0000256" key="1">
    <source>
        <dbReference type="ARBA" id="ARBA00004651"/>
    </source>
</evidence>
<dbReference type="InterPro" id="IPR049278">
    <property type="entry name" value="MS_channel_C"/>
</dbReference>
<evidence type="ECO:0000256" key="7">
    <source>
        <dbReference type="SAM" id="Phobius"/>
    </source>
</evidence>
<gene>
    <name evidence="11" type="ORF">SAMN05421761_12138</name>
</gene>
<dbReference type="GO" id="GO:0005886">
    <property type="term" value="C:plasma membrane"/>
    <property type="evidence" value="ECO:0007669"/>
    <property type="project" value="UniProtKB-SubCell"/>
</dbReference>
<dbReference type="InterPro" id="IPR049142">
    <property type="entry name" value="MS_channel_1st"/>
</dbReference>
<dbReference type="InterPro" id="IPR011014">
    <property type="entry name" value="MscS_channel_TM-2"/>
</dbReference>
<evidence type="ECO:0000256" key="3">
    <source>
        <dbReference type="ARBA" id="ARBA00022475"/>
    </source>
</evidence>
<sequence>MYFVNLEKKIDMDEIIEFKKETVSNFFEIMNDFLSQKLFSIGESSLTVGLLITLVFSIFLLLIISEFVRKILVKRVLSKYQIERGTRQSVGTIVKYVIIIAGLVSILQTNGIDLSAFGILAGALGVGIGFGLQNITNNFISGLIILFEQPIKVGDRIEVGDISGDVIKISARSTTIVTNDNISVIIPNSQFIDSQVINWSHNDRNIRFNFPVGVSYNEDPEKVKAILIEVAKANEGVLASPSPDVLFDDFADSSLNFYLRVWTSEYINKPKVLKSQLYYEIFRRFKEQGIEIPFPQRDIHIISGGEKLKS</sequence>
<evidence type="ECO:0000256" key="4">
    <source>
        <dbReference type="ARBA" id="ARBA00022692"/>
    </source>
</evidence>
<dbReference type="GO" id="GO:0008381">
    <property type="term" value="F:mechanosensitive monoatomic ion channel activity"/>
    <property type="evidence" value="ECO:0007669"/>
    <property type="project" value="UniProtKB-ARBA"/>
</dbReference>
<evidence type="ECO:0000313" key="11">
    <source>
        <dbReference type="EMBL" id="SIT14586.1"/>
    </source>
</evidence>
<keyword evidence="12" id="KW-1185">Reference proteome</keyword>
<dbReference type="InterPro" id="IPR052702">
    <property type="entry name" value="MscS-like_channel"/>
</dbReference>
<dbReference type="Gene3D" id="2.30.30.60">
    <property type="match status" value="1"/>
</dbReference>
<dbReference type="PANTHER" id="PTHR30347">
    <property type="entry name" value="POTASSIUM CHANNEL RELATED"/>
    <property type="match status" value="1"/>
</dbReference>
<dbReference type="Pfam" id="PF00924">
    <property type="entry name" value="MS_channel_2nd"/>
    <property type="match status" value="1"/>
</dbReference>
<proteinExistence type="inferred from homology"/>
<dbReference type="InterPro" id="IPR006685">
    <property type="entry name" value="MscS_channel_2nd"/>
</dbReference>
<dbReference type="InterPro" id="IPR011066">
    <property type="entry name" value="MscS_channel_C_sf"/>
</dbReference>
<dbReference type="Pfam" id="PF21088">
    <property type="entry name" value="MS_channel_1st"/>
    <property type="match status" value="1"/>
</dbReference>
<dbReference type="STRING" id="529505.SAMN05421761_12138"/>
<dbReference type="Gene3D" id="3.30.70.100">
    <property type="match status" value="1"/>
</dbReference>
<feature type="transmembrane region" description="Helical" evidence="7">
    <location>
        <begin position="46"/>
        <end position="68"/>
    </location>
</feature>
<feature type="transmembrane region" description="Helical" evidence="7">
    <location>
        <begin position="114"/>
        <end position="132"/>
    </location>
</feature>
<dbReference type="SUPFAM" id="SSF50182">
    <property type="entry name" value="Sm-like ribonucleoproteins"/>
    <property type="match status" value="1"/>
</dbReference>
<keyword evidence="6 7" id="KW-0472">Membrane</keyword>
<comment type="similarity">
    <text evidence="2">Belongs to the MscS (TC 1.A.23) family.</text>
</comment>
<evidence type="ECO:0000259" key="10">
    <source>
        <dbReference type="Pfam" id="PF21088"/>
    </source>
</evidence>
<feature type="transmembrane region" description="Helical" evidence="7">
    <location>
        <begin position="89"/>
        <end position="108"/>
    </location>
</feature>
<dbReference type="SUPFAM" id="SSF82861">
    <property type="entry name" value="Mechanosensitive channel protein MscS (YggB), transmembrane region"/>
    <property type="match status" value="1"/>
</dbReference>
<feature type="domain" description="Mechanosensitive ion channel MscS" evidence="8">
    <location>
        <begin position="134"/>
        <end position="201"/>
    </location>
</feature>
<evidence type="ECO:0000256" key="2">
    <source>
        <dbReference type="ARBA" id="ARBA00008017"/>
    </source>
</evidence>
<evidence type="ECO:0000259" key="9">
    <source>
        <dbReference type="Pfam" id="PF21082"/>
    </source>
</evidence>
<organism evidence="11 12">
    <name type="scientific">Belliella pelovolcani</name>
    <dbReference type="NCBI Taxonomy" id="529505"/>
    <lineage>
        <taxon>Bacteria</taxon>
        <taxon>Pseudomonadati</taxon>
        <taxon>Bacteroidota</taxon>
        <taxon>Cytophagia</taxon>
        <taxon>Cytophagales</taxon>
        <taxon>Cyclobacteriaceae</taxon>
        <taxon>Belliella</taxon>
    </lineage>
</organism>
<comment type="subcellular location">
    <subcellularLocation>
        <location evidence="1">Cell membrane</location>
        <topology evidence="1">Multi-pass membrane protein</topology>
    </subcellularLocation>
</comment>
<dbReference type="Pfam" id="PF21082">
    <property type="entry name" value="MS_channel_3rd"/>
    <property type="match status" value="1"/>
</dbReference>